<dbReference type="Gene3D" id="3.30.9.30">
    <property type="match status" value="1"/>
</dbReference>
<evidence type="ECO:0000313" key="5">
    <source>
        <dbReference type="Proteomes" id="UP001597417"/>
    </source>
</evidence>
<feature type="domain" description="FAD-binding" evidence="3">
    <location>
        <begin position="295"/>
        <end position="357"/>
    </location>
</feature>
<dbReference type="PANTHER" id="PTHR13789">
    <property type="entry name" value="MONOOXYGENASE"/>
    <property type="match status" value="1"/>
</dbReference>
<feature type="domain" description="FAD-binding" evidence="3">
    <location>
        <begin position="2"/>
        <end position="171"/>
    </location>
</feature>
<dbReference type="InterPro" id="IPR036188">
    <property type="entry name" value="FAD/NAD-bd_sf"/>
</dbReference>
<dbReference type="RefSeq" id="WP_378260553.1">
    <property type="nucleotide sequence ID" value="NZ_JBHUKR010000004.1"/>
</dbReference>
<name>A0ABW5FLM3_9PSEU</name>
<dbReference type="Proteomes" id="UP001597417">
    <property type="component" value="Unassembled WGS sequence"/>
</dbReference>
<protein>
    <submittedName>
        <fullName evidence="4">Flavin-dependent oxidoreductase</fullName>
    </submittedName>
</protein>
<dbReference type="Pfam" id="PF01494">
    <property type="entry name" value="FAD_binding_3"/>
    <property type="match status" value="2"/>
</dbReference>
<evidence type="ECO:0000256" key="1">
    <source>
        <dbReference type="ARBA" id="ARBA00023002"/>
    </source>
</evidence>
<accession>A0ABW5FLM3</accession>
<reference evidence="5" key="1">
    <citation type="journal article" date="2019" name="Int. J. Syst. Evol. Microbiol.">
        <title>The Global Catalogue of Microorganisms (GCM) 10K type strain sequencing project: providing services to taxonomists for standard genome sequencing and annotation.</title>
        <authorList>
            <consortium name="The Broad Institute Genomics Platform"/>
            <consortium name="The Broad Institute Genome Sequencing Center for Infectious Disease"/>
            <person name="Wu L."/>
            <person name="Ma J."/>
        </authorList>
    </citation>
    <scope>NUCLEOTIDE SEQUENCE [LARGE SCALE GENOMIC DNA]</scope>
    <source>
        <strain evidence="5">CGMCC 4.7645</strain>
    </source>
</reference>
<sequence>MKVVVVGAGIAGLTAALRLHQEGIDCELYEQSARIGELGVGFNALPHAIKELAELDLLDKLDEAGVRTRELIYAHRLGHEIMRVPCGIEAGFSFPQFSLHRGRLQGVLWRAVRERLGERAVRTGHRLVGFEQDAGGVRARFADPHGGAPGTVDGDVLVGADGIHSVVRSVLFPGEGAPRWNGVMMWRGATEWPEFGTGLSVIIAGGTAAKLVIYPIAEGRAPGTKLTNWAICVRTGQDGDPPPERQDWSRPADPGVLTRHVDRFRIPFVDHAGMIRSTERCFEFPMCDRDPLPWWSQGRVTLLGDAAHPMYPMGSNGAGQAILDATSLSRRLASHRDPAEGLRAYQDDRLAATSEVVVRNRTGGPERVIDEVERRAPEGFSNLEDVIDAAALEAIVTGYAKASGSSQEQVNTRDR</sequence>
<dbReference type="PANTHER" id="PTHR13789:SF268">
    <property type="entry name" value="5-METHYLPHENAZINE-1-CARBOXYLATE 1-MONOOXYGENASE"/>
    <property type="match status" value="1"/>
</dbReference>
<keyword evidence="2" id="KW-0503">Monooxygenase</keyword>
<dbReference type="SUPFAM" id="SSF54373">
    <property type="entry name" value="FAD-linked reductases, C-terminal domain"/>
    <property type="match status" value="1"/>
</dbReference>
<dbReference type="Gene3D" id="3.50.50.60">
    <property type="entry name" value="FAD/NAD(P)-binding domain"/>
    <property type="match status" value="1"/>
</dbReference>
<gene>
    <name evidence="4" type="ORF">ACFSXZ_01915</name>
</gene>
<dbReference type="InterPro" id="IPR050493">
    <property type="entry name" value="FAD-dep_Monooxygenase_BioMet"/>
</dbReference>
<evidence type="ECO:0000313" key="4">
    <source>
        <dbReference type="EMBL" id="MFD2415075.1"/>
    </source>
</evidence>
<keyword evidence="5" id="KW-1185">Reference proteome</keyword>
<dbReference type="EMBL" id="JBHUKR010000004">
    <property type="protein sequence ID" value="MFD2415075.1"/>
    <property type="molecule type" value="Genomic_DNA"/>
</dbReference>
<keyword evidence="1" id="KW-0560">Oxidoreductase</keyword>
<evidence type="ECO:0000259" key="3">
    <source>
        <dbReference type="Pfam" id="PF01494"/>
    </source>
</evidence>
<dbReference type="InterPro" id="IPR002938">
    <property type="entry name" value="FAD-bd"/>
</dbReference>
<evidence type="ECO:0000256" key="2">
    <source>
        <dbReference type="ARBA" id="ARBA00023033"/>
    </source>
</evidence>
<dbReference type="PRINTS" id="PR00420">
    <property type="entry name" value="RNGMNOXGNASE"/>
</dbReference>
<organism evidence="4 5">
    <name type="scientific">Amycolatopsis pigmentata</name>
    <dbReference type="NCBI Taxonomy" id="450801"/>
    <lineage>
        <taxon>Bacteria</taxon>
        <taxon>Bacillati</taxon>
        <taxon>Actinomycetota</taxon>
        <taxon>Actinomycetes</taxon>
        <taxon>Pseudonocardiales</taxon>
        <taxon>Pseudonocardiaceae</taxon>
        <taxon>Amycolatopsis</taxon>
    </lineage>
</organism>
<dbReference type="NCBIfam" id="NF005720">
    <property type="entry name" value="PRK07538.1"/>
    <property type="match status" value="1"/>
</dbReference>
<proteinExistence type="predicted"/>
<dbReference type="SUPFAM" id="SSF51905">
    <property type="entry name" value="FAD/NAD(P)-binding domain"/>
    <property type="match status" value="1"/>
</dbReference>
<comment type="caution">
    <text evidence="4">The sequence shown here is derived from an EMBL/GenBank/DDBJ whole genome shotgun (WGS) entry which is preliminary data.</text>
</comment>